<sequence length="132" mass="15371">MITGFSLIIMTSIIYLLYKRLCMNYESDLNKIAYIAVIILLLGIIEATIAIYADLRWSYLQSLYQQNEYYNVKFLIVEYPFIKDYIINGEYSKQDFLQLLNNFKLISIVNVGLALTDSIIGVLLLNSQKQNY</sequence>
<keyword evidence="1" id="KW-0472">Membrane</keyword>
<keyword evidence="1" id="KW-0812">Transmembrane</keyword>
<keyword evidence="1" id="KW-1133">Transmembrane helix</keyword>
<evidence type="ECO:0000256" key="1">
    <source>
        <dbReference type="SAM" id="Phobius"/>
    </source>
</evidence>
<proteinExistence type="predicted"/>
<dbReference type="AlphaFoldDB" id="A0A017RW80"/>
<comment type="caution">
    <text evidence="2">The sequence shown here is derived from an EMBL/GenBank/DDBJ whole genome shotgun (WGS) entry which is preliminary data.</text>
</comment>
<reference evidence="2 3" key="1">
    <citation type="journal article" date="2014" name="Genome Announc.">
        <title>Draft Genome Sequence of Fervidicella metallireducens Strain AeBT, an Iron-Reducing Thermoanaerobe from the Great Artesian Basin.</title>
        <authorList>
            <person name="Patel B.K."/>
        </authorList>
    </citation>
    <scope>NUCLEOTIDE SEQUENCE [LARGE SCALE GENOMIC DNA]</scope>
    <source>
        <strain evidence="2 3">AeB</strain>
    </source>
</reference>
<dbReference type="Proteomes" id="UP000019681">
    <property type="component" value="Unassembled WGS sequence"/>
</dbReference>
<dbReference type="EMBL" id="AZQP01000027">
    <property type="protein sequence ID" value="EYE88175.1"/>
    <property type="molecule type" value="Genomic_DNA"/>
</dbReference>
<evidence type="ECO:0000313" key="2">
    <source>
        <dbReference type="EMBL" id="EYE88175.1"/>
    </source>
</evidence>
<protein>
    <submittedName>
        <fullName evidence="2">Uncharacterized protein</fullName>
    </submittedName>
</protein>
<organism evidence="2 3">
    <name type="scientific">Fervidicella metallireducens AeB</name>
    <dbReference type="NCBI Taxonomy" id="1403537"/>
    <lineage>
        <taxon>Bacteria</taxon>
        <taxon>Bacillati</taxon>
        <taxon>Bacillota</taxon>
        <taxon>Clostridia</taxon>
        <taxon>Eubacteriales</taxon>
        <taxon>Clostridiaceae</taxon>
        <taxon>Fervidicella</taxon>
    </lineage>
</organism>
<evidence type="ECO:0000313" key="3">
    <source>
        <dbReference type="Proteomes" id="UP000019681"/>
    </source>
</evidence>
<gene>
    <name evidence="2" type="ORF">Q428_09480</name>
</gene>
<feature type="transmembrane region" description="Helical" evidence="1">
    <location>
        <begin position="6"/>
        <end position="22"/>
    </location>
</feature>
<feature type="transmembrane region" description="Helical" evidence="1">
    <location>
        <begin position="105"/>
        <end position="125"/>
    </location>
</feature>
<feature type="transmembrane region" description="Helical" evidence="1">
    <location>
        <begin position="34"/>
        <end position="53"/>
    </location>
</feature>
<accession>A0A017RW80</accession>
<name>A0A017RW80_9CLOT</name>
<keyword evidence="3" id="KW-1185">Reference proteome</keyword>